<evidence type="ECO:0000256" key="1">
    <source>
        <dbReference type="SAM" id="MobiDB-lite"/>
    </source>
</evidence>
<dbReference type="Proteomes" id="UP001159363">
    <property type="component" value="Chromosome 6"/>
</dbReference>
<organism evidence="2 3">
    <name type="scientific">Dryococelus australis</name>
    <dbReference type="NCBI Taxonomy" id="614101"/>
    <lineage>
        <taxon>Eukaryota</taxon>
        <taxon>Metazoa</taxon>
        <taxon>Ecdysozoa</taxon>
        <taxon>Arthropoda</taxon>
        <taxon>Hexapoda</taxon>
        <taxon>Insecta</taxon>
        <taxon>Pterygota</taxon>
        <taxon>Neoptera</taxon>
        <taxon>Polyneoptera</taxon>
        <taxon>Phasmatodea</taxon>
        <taxon>Verophasmatodea</taxon>
        <taxon>Anareolatae</taxon>
        <taxon>Phasmatidae</taxon>
        <taxon>Eurycanthinae</taxon>
        <taxon>Dryococelus</taxon>
    </lineage>
</organism>
<comment type="caution">
    <text evidence="2">The sequence shown here is derived from an EMBL/GenBank/DDBJ whole genome shotgun (WGS) entry which is preliminary data.</text>
</comment>
<feature type="region of interest" description="Disordered" evidence="1">
    <location>
        <begin position="1"/>
        <end position="89"/>
    </location>
</feature>
<evidence type="ECO:0000313" key="2">
    <source>
        <dbReference type="EMBL" id="KAJ8878676.1"/>
    </source>
</evidence>
<proteinExistence type="predicted"/>
<accession>A0ABQ9H3A8</accession>
<sequence>MKGWGKTGDPRENPQTNGIVRHDSHMRKSRVTRPGIEPGGAGMKGRGETGDLRDNPPTNGIVRHDSHLGNPGDPAGGLNPVRLGGRRAC</sequence>
<feature type="compositionally biased region" description="Basic and acidic residues" evidence="1">
    <location>
        <begin position="45"/>
        <end position="54"/>
    </location>
</feature>
<evidence type="ECO:0000313" key="3">
    <source>
        <dbReference type="Proteomes" id="UP001159363"/>
    </source>
</evidence>
<gene>
    <name evidence="2" type="ORF">PR048_019261</name>
</gene>
<name>A0ABQ9H3A8_9NEOP</name>
<dbReference type="EMBL" id="JARBHB010000007">
    <property type="protein sequence ID" value="KAJ8878676.1"/>
    <property type="molecule type" value="Genomic_DNA"/>
</dbReference>
<protein>
    <submittedName>
        <fullName evidence="2">Uncharacterized protein</fullName>
    </submittedName>
</protein>
<keyword evidence="3" id="KW-1185">Reference proteome</keyword>
<reference evidence="2 3" key="1">
    <citation type="submission" date="2023-02" db="EMBL/GenBank/DDBJ databases">
        <title>LHISI_Scaffold_Assembly.</title>
        <authorList>
            <person name="Stuart O.P."/>
            <person name="Cleave R."/>
            <person name="Magrath M.J.L."/>
            <person name="Mikheyev A.S."/>
        </authorList>
    </citation>
    <scope>NUCLEOTIDE SEQUENCE [LARGE SCALE GENOMIC DNA]</scope>
    <source>
        <strain evidence="2">Daus_M_001</strain>
        <tissue evidence="2">Leg muscle</tissue>
    </source>
</reference>